<dbReference type="Gene3D" id="1.25.40.10">
    <property type="entry name" value="Tetratricopeptide repeat domain"/>
    <property type="match status" value="3"/>
</dbReference>
<dbReference type="Proteomes" id="UP001152797">
    <property type="component" value="Unassembled WGS sequence"/>
</dbReference>
<dbReference type="OrthoDB" id="440666at2759"/>
<dbReference type="AlphaFoldDB" id="A0A9P1DB39"/>
<organism evidence="1">
    <name type="scientific">Cladocopium goreaui</name>
    <dbReference type="NCBI Taxonomy" id="2562237"/>
    <lineage>
        <taxon>Eukaryota</taxon>
        <taxon>Sar</taxon>
        <taxon>Alveolata</taxon>
        <taxon>Dinophyceae</taxon>
        <taxon>Suessiales</taxon>
        <taxon>Symbiodiniaceae</taxon>
        <taxon>Cladocopium</taxon>
    </lineage>
</organism>
<accession>A0A9P1DB39</accession>
<dbReference type="EMBL" id="CAMXCT020003957">
    <property type="protein sequence ID" value="CAL1160430.1"/>
    <property type="molecule type" value="Genomic_DNA"/>
</dbReference>
<evidence type="ECO:0000313" key="3">
    <source>
        <dbReference type="Proteomes" id="UP001152797"/>
    </source>
</evidence>
<protein>
    <submittedName>
        <fullName evidence="2">Pentacotripeptide-repeat region of PRORP domain-containing protein</fullName>
    </submittedName>
</protein>
<name>A0A9P1DB39_9DINO</name>
<evidence type="ECO:0000313" key="2">
    <source>
        <dbReference type="EMBL" id="CAL4794367.1"/>
    </source>
</evidence>
<reference evidence="1" key="1">
    <citation type="submission" date="2022-10" db="EMBL/GenBank/DDBJ databases">
        <authorList>
            <person name="Chen Y."/>
            <person name="Dougan E. K."/>
            <person name="Chan C."/>
            <person name="Rhodes N."/>
            <person name="Thang M."/>
        </authorList>
    </citation>
    <scope>NUCLEOTIDE SEQUENCE</scope>
</reference>
<dbReference type="PANTHER" id="PTHR47938:SF35">
    <property type="entry name" value="PENTATRICOPEPTIDE REPEAT-CONTAINING PROTEIN 4, MITOCHONDRIAL-RELATED"/>
    <property type="match status" value="1"/>
</dbReference>
<comment type="caution">
    <text evidence="1">The sequence shown here is derived from an EMBL/GenBank/DDBJ whole genome shotgun (WGS) entry which is preliminary data.</text>
</comment>
<dbReference type="EMBL" id="CAMXCT010003957">
    <property type="protein sequence ID" value="CAI4007055.1"/>
    <property type="molecule type" value="Genomic_DNA"/>
</dbReference>
<reference evidence="2 3" key="2">
    <citation type="submission" date="2024-05" db="EMBL/GenBank/DDBJ databases">
        <authorList>
            <person name="Chen Y."/>
            <person name="Shah S."/>
            <person name="Dougan E. K."/>
            <person name="Thang M."/>
            <person name="Chan C."/>
        </authorList>
    </citation>
    <scope>NUCLEOTIDE SEQUENCE [LARGE SCALE GENOMIC DNA]</scope>
</reference>
<dbReference type="PANTHER" id="PTHR47938">
    <property type="entry name" value="RESPIRATORY COMPLEX I CHAPERONE (CIA84), PUTATIVE (AFU_ORTHOLOGUE AFUA_2G06020)-RELATED"/>
    <property type="match status" value="1"/>
</dbReference>
<sequence length="588" mass="64966">MSFKQGLHLSGRDWLDAPKKAGLVHQRSPKVGDHRSVLQLLQGMKQSNFQSDLISCSTLINACERGSQWQQDGKLPDMTCCSQALVGLQEMSSESIAADDLSFNCAIRALRSARRNRRGNAAWSFALASLQQMETHSVRSAVASYNAAVSTCDDQSWPCALTYLHQAEVKDFQPETQSFNSALTLLPWQLALQVLQQISRKVQMDRITLNSVTQALSKSCSDDVDDEKSPWPLALGLLRSSMERTLRPGQVALCVTLSACRGATNDSSAWPFALTLLQHSQDVDLQIYTAALMASEHCWTVCLSLFRDLQKKMTPDAVCYNFVVGACEAASCWFFALELCLEALSLREANVMTVNMAASACERSGRWEYACWILSCLPQHRLQPNLVSWNTAMTSCPASRWFMTLQLLQKVALETAAAEISFTTAIAAAQGERWRWALQLLGAMLDSRVTPQSPMAFNAAIAFCELWRQPLQLLDIMATCGCAADMISLSSAVLNWTGPWQAAHVIGSRAVSDVSHDALTRSCSRASEWRQVFALMKQLTQHQIEPFMSTSSMAIDLFECAAVPPTAYGIFEDLTQNSLAKLSKSRKP</sequence>
<evidence type="ECO:0000313" key="1">
    <source>
        <dbReference type="EMBL" id="CAI4007055.1"/>
    </source>
</evidence>
<dbReference type="GO" id="GO:0003729">
    <property type="term" value="F:mRNA binding"/>
    <property type="evidence" value="ECO:0007669"/>
    <property type="project" value="TreeGrafter"/>
</dbReference>
<gene>
    <name evidence="1" type="ORF">C1SCF055_LOCUS32638</name>
</gene>
<dbReference type="EMBL" id="CAMXCT030003957">
    <property type="protein sequence ID" value="CAL4794367.1"/>
    <property type="molecule type" value="Genomic_DNA"/>
</dbReference>
<keyword evidence="3" id="KW-1185">Reference proteome</keyword>
<dbReference type="InterPro" id="IPR011990">
    <property type="entry name" value="TPR-like_helical_dom_sf"/>
</dbReference>
<proteinExistence type="predicted"/>